<evidence type="ECO:0000259" key="1">
    <source>
        <dbReference type="Pfam" id="PF08719"/>
    </source>
</evidence>
<dbReference type="NCBIfam" id="TIGR02464">
    <property type="entry name" value="ribofla_fusion"/>
    <property type="match status" value="1"/>
</dbReference>
<dbReference type="InterPro" id="IPR012816">
    <property type="entry name" value="NADAR"/>
</dbReference>
<dbReference type="InterPro" id="IPR037238">
    <property type="entry name" value="YbiA-like_sf"/>
</dbReference>
<protein>
    <recommendedName>
        <fullName evidence="1">NADAR domain-containing protein</fullName>
    </recommendedName>
</protein>
<dbReference type="GeneID" id="9839344"/>
<proteinExistence type="predicted"/>
<accession>E3LL55</accession>
<dbReference type="eggNOG" id="ENOG502S5QN">
    <property type="taxonomic scope" value="Eukaryota"/>
</dbReference>
<reference evidence="2" key="1">
    <citation type="submission" date="2007-07" db="EMBL/GenBank/DDBJ databases">
        <title>PCAP assembly of the Caenorhabditis remanei genome.</title>
        <authorList>
            <consortium name="The Caenorhabditis remanei Sequencing Consortium"/>
            <person name="Wilson R.K."/>
        </authorList>
    </citation>
    <scope>NUCLEOTIDE SEQUENCE [LARGE SCALE GENOMIC DNA]</scope>
    <source>
        <strain evidence="2">PB4641</strain>
    </source>
</reference>
<dbReference type="Gene3D" id="1.10.357.40">
    <property type="entry name" value="YbiA-like"/>
    <property type="match status" value="1"/>
</dbReference>
<dbReference type="OMA" id="WMMAAKA"/>
<dbReference type="STRING" id="31234.E3LL55"/>
<dbReference type="EMBL" id="DS268410">
    <property type="protein sequence ID" value="EFO99701.1"/>
    <property type="molecule type" value="Genomic_DNA"/>
</dbReference>
<dbReference type="CTD" id="9839344"/>
<dbReference type="CDD" id="cd15457">
    <property type="entry name" value="NADAR"/>
    <property type="match status" value="1"/>
</dbReference>
<keyword evidence="3" id="KW-1185">Reference proteome</keyword>
<dbReference type="Proteomes" id="UP000008281">
    <property type="component" value="Unassembled WGS sequence"/>
</dbReference>
<gene>
    <name evidence="2" type="ORF">CRE_18689</name>
</gene>
<dbReference type="SUPFAM" id="SSF143990">
    <property type="entry name" value="YbiA-like"/>
    <property type="match status" value="1"/>
</dbReference>
<dbReference type="KEGG" id="crq:GCK72_019517"/>
<evidence type="ECO:0000313" key="3">
    <source>
        <dbReference type="Proteomes" id="UP000008281"/>
    </source>
</evidence>
<dbReference type="InParanoid" id="E3LL55"/>
<dbReference type="OrthoDB" id="206452at2759"/>
<feature type="domain" description="NADAR" evidence="1">
    <location>
        <begin position="18"/>
        <end position="180"/>
    </location>
</feature>
<sequence>MSIRVFISKNQYKKFVLFYKSECVFSNFYPVEFTASPIQEKNSRIEKVLTFNCSEQYFMYHKALLVGDGVIAEKIMNETDPKKMKMWGRRLEMSEQHLQQWSKMSREIMYCACLAKFSKDASCLKTLFRTHGMKLVEASPGDRIWGIGLDKNDKRCEDERTWKGTNWLGEVLDRVRDELWERKEFKNERELIEKESLETRCQLLEQFPSGAA</sequence>
<dbReference type="AlphaFoldDB" id="E3LL55"/>
<name>E3LL55_CAERE</name>
<dbReference type="RefSeq" id="XP_003115214.2">
    <property type="nucleotide sequence ID" value="XM_003115166.2"/>
</dbReference>
<evidence type="ECO:0000313" key="2">
    <source>
        <dbReference type="EMBL" id="EFO99701.1"/>
    </source>
</evidence>
<dbReference type="HOGENOM" id="CLU_084247_1_1_1"/>
<dbReference type="Pfam" id="PF08719">
    <property type="entry name" value="NADAR"/>
    <property type="match status" value="1"/>
</dbReference>
<organism evidence="3">
    <name type="scientific">Caenorhabditis remanei</name>
    <name type="common">Caenorhabditis vulgaris</name>
    <dbReference type="NCBI Taxonomy" id="31234"/>
    <lineage>
        <taxon>Eukaryota</taxon>
        <taxon>Metazoa</taxon>
        <taxon>Ecdysozoa</taxon>
        <taxon>Nematoda</taxon>
        <taxon>Chromadorea</taxon>
        <taxon>Rhabditida</taxon>
        <taxon>Rhabditina</taxon>
        <taxon>Rhabditomorpha</taxon>
        <taxon>Rhabditoidea</taxon>
        <taxon>Rhabditidae</taxon>
        <taxon>Peloderinae</taxon>
        <taxon>Caenorhabditis</taxon>
    </lineage>
</organism>